<keyword evidence="11 12" id="KW-0472">Membrane</keyword>
<evidence type="ECO:0000256" key="10">
    <source>
        <dbReference type="ARBA" id="ARBA00023004"/>
    </source>
</evidence>
<dbReference type="Proteomes" id="UP001164965">
    <property type="component" value="Chromosome"/>
</dbReference>
<comment type="subcellular location">
    <subcellularLocation>
        <location evidence="1">Cell membrane</location>
        <topology evidence="1">Multi-pass membrane protein</topology>
    </subcellularLocation>
</comment>
<dbReference type="RefSeq" id="WP_265384478.1">
    <property type="nucleotide sequence ID" value="NZ_CP110615.1"/>
</dbReference>
<keyword evidence="14" id="KW-1185">Reference proteome</keyword>
<feature type="transmembrane region" description="Helical" evidence="12">
    <location>
        <begin position="127"/>
        <end position="147"/>
    </location>
</feature>
<keyword evidence="3" id="KW-0813">Transport</keyword>
<evidence type="ECO:0000256" key="1">
    <source>
        <dbReference type="ARBA" id="ARBA00004651"/>
    </source>
</evidence>
<reference evidence="13" key="1">
    <citation type="submission" date="2022-10" db="EMBL/GenBank/DDBJ databases">
        <title>Rhodococcus sp.75.</title>
        <authorList>
            <person name="Sun M."/>
        </authorList>
    </citation>
    <scope>NUCLEOTIDE SEQUENCE</scope>
    <source>
        <strain evidence="13">75</strain>
    </source>
</reference>
<feature type="transmembrane region" description="Helical" evidence="12">
    <location>
        <begin position="251"/>
        <end position="273"/>
    </location>
</feature>
<keyword evidence="10" id="KW-0408">Iron</keyword>
<protein>
    <submittedName>
        <fullName evidence="13">Cytochrome d ubiquinol oxidase subunit II</fullName>
    </submittedName>
</protein>
<evidence type="ECO:0000256" key="5">
    <source>
        <dbReference type="ARBA" id="ARBA00022617"/>
    </source>
</evidence>
<name>A0ABY6P4F0_9NOCA</name>
<feature type="transmembrane region" description="Helical" evidence="12">
    <location>
        <begin position="293"/>
        <end position="318"/>
    </location>
</feature>
<keyword evidence="9 12" id="KW-1133">Transmembrane helix</keyword>
<feature type="transmembrane region" description="Helical" evidence="12">
    <location>
        <begin position="206"/>
        <end position="223"/>
    </location>
</feature>
<evidence type="ECO:0000256" key="11">
    <source>
        <dbReference type="ARBA" id="ARBA00023136"/>
    </source>
</evidence>
<feature type="transmembrane region" description="Helical" evidence="12">
    <location>
        <begin position="229"/>
        <end position="244"/>
    </location>
</feature>
<evidence type="ECO:0000313" key="13">
    <source>
        <dbReference type="EMBL" id="UZJ26374.1"/>
    </source>
</evidence>
<evidence type="ECO:0000256" key="3">
    <source>
        <dbReference type="ARBA" id="ARBA00022448"/>
    </source>
</evidence>
<dbReference type="InterPro" id="IPR003317">
    <property type="entry name" value="Cyt-d_oxidase_su2"/>
</dbReference>
<proteinExistence type="inferred from homology"/>
<keyword evidence="5" id="KW-0349">Heme</keyword>
<keyword evidence="7" id="KW-0479">Metal-binding</keyword>
<evidence type="ECO:0000256" key="2">
    <source>
        <dbReference type="ARBA" id="ARBA00007543"/>
    </source>
</evidence>
<keyword evidence="4" id="KW-1003">Cell membrane</keyword>
<dbReference type="PANTHER" id="PTHR43141">
    <property type="entry name" value="CYTOCHROME BD2 SUBUNIT II"/>
    <property type="match status" value="1"/>
</dbReference>
<evidence type="ECO:0000256" key="4">
    <source>
        <dbReference type="ARBA" id="ARBA00022475"/>
    </source>
</evidence>
<evidence type="ECO:0000256" key="8">
    <source>
        <dbReference type="ARBA" id="ARBA00022982"/>
    </source>
</evidence>
<evidence type="ECO:0000256" key="7">
    <source>
        <dbReference type="ARBA" id="ARBA00022723"/>
    </source>
</evidence>
<evidence type="ECO:0000256" key="12">
    <source>
        <dbReference type="SAM" id="Phobius"/>
    </source>
</evidence>
<evidence type="ECO:0000256" key="9">
    <source>
        <dbReference type="ARBA" id="ARBA00022989"/>
    </source>
</evidence>
<keyword evidence="8" id="KW-0249">Electron transport</keyword>
<sequence>MVTWFGVDLAQLWFGLVVLCWVLFFVLEGFDFGVGALHRVLGRDEEGRSAVLRTIGPVWDGNEVWLVAAIGATFGAFPLWYAGMLSSLALPMVAILLLLALRGVALEFRAKQEGVVWRRRASLVLEISSVGVAAVWGAVLVVLVRGLPIGATGEVTGGGLGRTVEGLWHWQVGLGALGGVLAVLWQGASFLRLRTAGALRARAEHVLRVVGPAVAVALGLVAVSTGSTLLLAATLAAVGAVLAARTVHDGWGFACSCLAVALGVVAVFCWHLPDVLPSTLDPAFTLSLRGASASAAALELITGVGVVVLPGVIAYQAWSYWVFRHRLTDGRVAVPA</sequence>
<feature type="transmembrane region" description="Helical" evidence="12">
    <location>
        <begin position="12"/>
        <end position="41"/>
    </location>
</feature>
<dbReference type="PANTHER" id="PTHR43141:SF5">
    <property type="entry name" value="CYTOCHROME BD-I UBIQUINOL OXIDASE SUBUNIT 2"/>
    <property type="match status" value="1"/>
</dbReference>
<organism evidence="13 14">
    <name type="scientific">Rhodococcus antarcticus</name>
    <dbReference type="NCBI Taxonomy" id="2987751"/>
    <lineage>
        <taxon>Bacteria</taxon>
        <taxon>Bacillati</taxon>
        <taxon>Actinomycetota</taxon>
        <taxon>Actinomycetes</taxon>
        <taxon>Mycobacteriales</taxon>
        <taxon>Nocardiaceae</taxon>
        <taxon>Rhodococcus</taxon>
    </lineage>
</organism>
<comment type="similarity">
    <text evidence="2">Belongs to the cytochrome ubiquinol oxidase subunit 2 family.</text>
</comment>
<dbReference type="NCBIfam" id="TIGR00203">
    <property type="entry name" value="cydB"/>
    <property type="match status" value="1"/>
</dbReference>
<feature type="transmembrane region" description="Helical" evidence="12">
    <location>
        <begin position="167"/>
        <end position="185"/>
    </location>
</feature>
<keyword evidence="6 12" id="KW-0812">Transmembrane</keyword>
<dbReference type="Pfam" id="PF02322">
    <property type="entry name" value="Cyt_bd_oxida_II"/>
    <property type="match status" value="1"/>
</dbReference>
<feature type="transmembrane region" description="Helical" evidence="12">
    <location>
        <begin position="88"/>
        <end position="106"/>
    </location>
</feature>
<evidence type="ECO:0000256" key="6">
    <source>
        <dbReference type="ARBA" id="ARBA00022692"/>
    </source>
</evidence>
<accession>A0ABY6P4F0</accession>
<evidence type="ECO:0000313" key="14">
    <source>
        <dbReference type="Proteomes" id="UP001164965"/>
    </source>
</evidence>
<gene>
    <name evidence="13" type="primary">cydB</name>
    <name evidence="13" type="ORF">RHODO2019_08230</name>
</gene>
<dbReference type="EMBL" id="CP110615">
    <property type="protein sequence ID" value="UZJ26374.1"/>
    <property type="molecule type" value="Genomic_DNA"/>
</dbReference>